<organism evidence="4 5">
    <name type="scientific">Desulfocicer vacuolatum DSM 3385</name>
    <dbReference type="NCBI Taxonomy" id="1121400"/>
    <lineage>
        <taxon>Bacteria</taxon>
        <taxon>Pseudomonadati</taxon>
        <taxon>Thermodesulfobacteriota</taxon>
        <taxon>Desulfobacteria</taxon>
        <taxon>Desulfobacterales</taxon>
        <taxon>Desulfobacteraceae</taxon>
        <taxon>Desulfocicer</taxon>
    </lineage>
</organism>
<dbReference type="InterPro" id="IPR027417">
    <property type="entry name" value="P-loop_NTPase"/>
</dbReference>
<evidence type="ECO:0000256" key="2">
    <source>
        <dbReference type="ARBA" id="ARBA00022840"/>
    </source>
</evidence>
<name>A0A1W2BIX1_9BACT</name>
<dbReference type="AlphaFoldDB" id="A0A1W2BIX1"/>
<dbReference type="PANTHER" id="PTHR32071">
    <property type="entry name" value="TRANSCRIPTIONAL REGULATORY PROTEIN"/>
    <property type="match status" value="1"/>
</dbReference>
<gene>
    <name evidence="4" type="ORF">SAMN02746065_108130</name>
</gene>
<evidence type="ECO:0000256" key="1">
    <source>
        <dbReference type="ARBA" id="ARBA00022741"/>
    </source>
</evidence>
<dbReference type="InterPro" id="IPR003593">
    <property type="entry name" value="AAA+_ATPase"/>
</dbReference>
<evidence type="ECO:0000259" key="3">
    <source>
        <dbReference type="PROSITE" id="PS50045"/>
    </source>
</evidence>
<keyword evidence="2" id="KW-0067">ATP-binding</keyword>
<dbReference type="EMBL" id="FWXY01000008">
    <property type="protein sequence ID" value="SMC72877.1"/>
    <property type="molecule type" value="Genomic_DNA"/>
</dbReference>
<sequence>MCIKCTISEVQEKKVGPIRKLNKEERRFFKTVYHAAFANPFGELREKLDRTIAGLFPSVSRRESVDQCINEIDIRVKQLEKEGCGTLEAFKGQDQNLIRVVFLFDIFHKFRDHFDQLIMDQIAAGDVPVKVSFAGEAMAMLQQRGFPQNCHDHYFAFSFQLRRAFFFISNSLVGNSPCMKELKRKLWNNVFTGSIEWYDKYLWNRMEDFSTLILGETGTGKGTAAMAVGRSGFIPFDSQRGCFDDSFTGTFISLNLSQFPETLLESELFGHKKGAFTGAVEDYPGVFDRCSPHGAILLDEIGEVANHVQIKLLQVLQDRVFTPVGSHEKSRFQGRVIAATNRSMDDIAGGAVLRDDFYYRLSSDVIEMPPLRKRILQDPRELTALLTFTVERIMGTPCPELVKKVTRMIDRELGKDYHWPGNVRELEQCVKQVMLRRSYEKLQKKDTDGVKHRLIKGLDKGDMTVAELTSGYLKLLYEKHGAYEKVARRAGVDRRTVKKYIDQQDIS</sequence>
<dbReference type="SMART" id="SM00382">
    <property type="entry name" value="AAA"/>
    <property type="match status" value="1"/>
</dbReference>
<protein>
    <submittedName>
        <fullName evidence="4">Sigma-54 interaction domain-containing protein</fullName>
    </submittedName>
</protein>
<dbReference type="CDD" id="cd00009">
    <property type="entry name" value="AAA"/>
    <property type="match status" value="1"/>
</dbReference>
<reference evidence="4 5" key="1">
    <citation type="submission" date="2017-04" db="EMBL/GenBank/DDBJ databases">
        <authorList>
            <person name="Afonso C.L."/>
            <person name="Miller P.J."/>
            <person name="Scott M.A."/>
            <person name="Spackman E."/>
            <person name="Goraichik I."/>
            <person name="Dimitrov K.M."/>
            <person name="Suarez D.L."/>
            <person name="Swayne D.E."/>
        </authorList>
    </citation>
    <scope>NUCLEOTIDE SEQUENCE [LARGE SCALE GENOMIC DNA]</scope>
    <source>
        <strain evidence="4 5">DSM 3385</strain>
    </source>
</reference>
<dbReference type="Pfam" id="PF00158">
    <property type="entry name" value="Sigma54_activat"/>
    <property type="match status" value="1"/>
</dbReference>
<accession>A0A1W2BIX1</accession>
<dbReference type="InterPro" id="IPR002078">
    <property type="entry name" value="Sigma_54_int"/>
</dbReference>
<dbReference type="GO" id="GO:0005524">
    <property type="term" value="F:ATP binding"/>
    <property type="evidence" value="ECO:0007669"/>
    <property type="project" value="UniProtKB-KW"/>
</dbReference>
<dbReference type="SUPFAM" id="SSF52540">
    <property type="entry name" value="P-loop containing nucleoside triphosphate hydrolases"/>
    <property type="match status" value="1"/>
</dbReference>
<keyword evidence="1" id="KW-0547">Nucleotide-binding</keyword>
<dbReference type="Gene3D" id="1.10.8.60">
    <property type="match status" value="1"/>
</dbReference>
<dbReference type="Gene3D" id="3.40.50.300">
    <property type="entry name" value="P-loop containing nucleotide triphosphate hydrolases"/>
    <property type="match status" value="1"/>
</dbReference>
<keyword evidence="5" id="KW-1185">Reference proteome</keyword>
<evidence type="ECO:0000313" key="4">
    <source>
        <dbReference type="EMBL" id="SMC72877.1"/>
    </source>
</evidence>
<dbReference type="OrthoDB" id="9814761at2"/>
<proteinExistence type="predicted"/>
<evidence type="ECO:0000313" key="5">
    <source>
        <dbReference type="Proteomes" id="UP000192418"/>
    </source>
</evidence>
<feature type="domain" description="Sigma-54 factor interaction" evidence="3">
    <location>
        <begin position="172"/>
        <end position="435"/>
    </location>
</feature>
<dbReference type="PROSITE" id="PS50045">
    <property type="entry name" value="SIGMA54_INTERACT_4"/>
    <property type="match status" value="1"/>
</dbReference>
<dbReference type="GO" id="GO:0006355">
    <property type="term" value="P:regulation of DNA-templated transcription"/>
    <property type="evidence" value="ECO:0007669"/>
    <property type="project" value="InterPro"/>
</dbReference>
<dbReference type="Proteomes" id="UP000192418">
    <property type="component" value="Unassembled WGS sequence"/>
</dbReference>
<dbReference type="PANTHER" id="PTHR32071:SF122">
    <property type="entry name" value="SIGMA FACTOR"/>
    <property type="match status" value="1"/>
</dbReference>
<dbReference type="STRING" id="1121400.SAMN02746065_108130"/>